<dbReference type="RefSeq" id="XP_019024401.1">
    <property type="nucleotide sequence ID" value="XM_019170928.1"/>
</dbReference>
<reference evidence="2 3" key="3">
    <citation type="journal article" date="2015" name="Genome Announc.">
        <title>Draft Genome Sequence of the Archiascomycetous Yeast Saitoella complicata.</title>
        <authorList>
            <person name="Yamauchi K."/>
            <person name="Kondo S."/>
            <person name="Hamamoto M."/>
            <person name="Takahashi Y."/>
            <person name="Ogura Y."/>
            <person name="Hayashi T."/>
            <person name="Nishida H."/>
        </authorList>
    </citation>
    <scope>NUCLEOTIDE SEQUENCE [LARGE SCALE GENOMIC DNA]</scope>
    <source>
        <strain evidence="2 3">NRRL Y-17804</strain>
    </source>
</reference>
<dbReference type="PANTHER" id="PTHR36576:SF1">
    <property type="entry name" value="UPF0654 PROTEIN C11D3.01C-RELATED"/>
    <property type="match status" value="1"/>
</dbReference>
<sequence>MSEGNVIRGHKANLSNKSTSDESKENSLKYLQEHDPEEYPPDEGSGQQSHPRQTSGSSTGSASQNVESVTHGKDAGNVMRGLKATISNPNVSEEAKERAHEKLDVLEGAE</sequence>
<keyword evidence="3" id="KW-1185">Reference proteome</keyword>
<feature type="region of interest" description="Disordered" evidence="1">
    <location>
        <begin position="1"/>
        <end position="110"/>
    </location>
</feature>
<dbReference type="AlphaFoldDB" id="A0A0E9N9F3"/>
<dbReference type="InterPro" id="IPR018824">
    <property type="entry name" value="Conidiation-specific_6"/>
</dbReference>
<protein>
    <recommendedName>
        <fullName evidence="4">Conidiation protein 6</fullName>
    </recommendedName>
</protein>
<proteinExistence type="predicted"/>
<reference evidence="2 3" key="1">
    <citation type="journal article" date="2011" name="J. Gen. Appl. Microbiol.">
        <title>Draft genome sequencing of the enigmatic yeast Saitoella complicata.</title>
        <authorList>
            <person name="Nishida H."/>
            <person name="Hamamoto M."/>
            <person name="Sugiyama J."/>
        </authorList>
    </citation>
    <scope>NUCLEOTIDE SEQUENCE [LARGE SCALE GENOMIC DNA]</scope>
    <source>
        <strain evidence="2 3">NRRL Y-17804</strain>
    </source>
</reference>
<evidence type="ECO:0000313" key="2">
    <source>
        <dbReference type="EMBL" id="GAO46413.1"/>
    </source>
</evidence>
<dbReference type="GO" id="GO:0005737">
    <property type="term" value="C:cytoplasm"/>
    <property type="evidence" value="ECO:0007669"/>
    <property type="project" value="TreeGrafter"/>
</dbReference>
<evidence type="ECO:0000256" key="1">
    <source>
        <dbReference type="SAM" id="MobiDB-lite"/>
    </source>
</evidence>
<accession>A0A0E9N9F3</accession>
<organism evidence="2 3">
    <name type="scientific">Saitoella complicata (strain BCRC 22490 / CBS 7301 / JCM 7358 / NBRC 10748 / NRRL Y-17804)</name>
    <dbReference type="NCBI Taxonomy" id="698492"/>
    <lineage>
        <taxon>Eukaryota</taxon>
        <taxon>Fungi</taxon>
        <taxon>Dikarya</taxon>
        <taxon>Ascomycota</taxon>
        <taxon>Taphrinomycotina</taxon>
        <taxon>Taphrinomycotina incertae sedis</taxon>
        <taxon>Saitoella</taxon>
    </lineage>
</organism>
<reference evidence="2 3" key="2">
    <citation type="journal article" date="2014" name="J. Gen. Appl. Microbiol.">
        <title>The early diverging ascomycetous budding yeast Saitoella complicata has three histone deacetylases belonging to the Clr6, Hos2, and Rpd3 lineages.</title>
        <authorList>
            <person name="Nishida H."/>
            <person name="Matsumoto T."/>
            <person name="Kondo S."/>
            <person name="Hamamoto M."/>
            <person name="Yoshikawa H."/>
        </authorList>
    </citation>
    <scope>NUCLEOTIDE SEQUENCE [LARGE SCALE GENOMIC DNA]</scope>
    <source>
        <strain evidence="2 3">NRRL Y-17804</strain>
    </source>
</reference>
<evidence type="ECO:0000313" key="3">
    <source>
        <dbReference type="Proteomes" id="UP000033140"/>
    </source>
</evidence>
<evidence type="ECO:0008006" key="4">
    <source>
        <dbReference type="Google" id="ProtNLM"/>
    </source>
</evidence>
<feature type="compositionally biased region" description="Basic and acidic residues" evidence="1">
    <location>
        <begin position="93"/>
        <end position="110"/>
    </location>
</feature>
<comment type="caution">
    <text evidence="2">The sequence shown here is derived from an EMBL/GenBank/DDBJ whole genome shotgun (WGS) entry which is preliminary data.</text>
</comment>
<dbReference type="OrthoDB" id="5419162at2759"/>
<dbReference type="Pfam" id="PF10346">
    <property type="entry name" value="Con-6"/>
    <property type="match status" value="2"/>
</dbReference>
<dbReference type="EMBL" id="BACD03000003">
    <property type="protein sequence ID" value="GAO46413.1"/>
    <property type="molecule type" value="Genomic_DNA"/>
</dbReference>
<name>A0A0E9N9F3_SAICN</name>
<dbReference type="Proteomes" id="UP000033140">
    <property type="component" value="Unassembled WGS sequence"/>
</dbReference>
<dbReference type="InterPro" id="IPR052670">
    <property type="entry name" value="UPF0654_domain"/>
</dbReference>
<feature type="compositionally biased region" description="Basic and acidic residues" evidence="1">
    <location>
        <begin position="19"/>
        <end position="34"/>
    </location>
</feature>
<gene>
    <name evidence="2" type="ORF">G7K_0644-t1</name>
</gene>
<feature type="compositionally biased region" description="Low complexity" evidence="1">
    <location>
        <begin position="53"/>
        <end position="64"/>
    </location>
</feature>
<dbReference type="PANTHER" id="PTHR36576">
    <property type="entry name" value="UPF0654 PROTEIN C11D3.01C-RELATED"/>
    <property type="match status" value="1"/>
</dbReference>